<dbReference type="GO" id="GO:0004519">
    <property type="term" value="F:endonuclease activity"/>
    <property type="evidence" value="ECO:0007669"/>
    <property type="project" value="UniProtKB-KW"/>
</dbReference>
<name>A0A5C8EA69_9SPIR</name>
<keyword evidence="1" id="KW-0378">Hydrolase</keyword>
<dbReference type="InterPro" id="IPR019292">
    <property type="entry name" value="McrC"/>
</dbReference>
<reference evidence="1 2" key="1">
    <citation type="journal article" date="1992" name="Lakartidningen">
        <title>[Penicillin V and not amoxicillin is the first choice preparation in acute otitis].</title>
        <authorList>
            <person name="Kamme C."/>
            <person name="Lundgren K."/>
            <person name="Prellner K."/>
        </authorList>
    </citation>
    <scope>NUCLEOTIDE SEQUENCE [LARGE SCALE GENOMIC DNA]</scope>
    <source>
        <strain evidence="1 2">PC5538III-lc</strain>
    </source>
</reference>
<evidence type="ECO:0000313" key="2">
    <source>
        <dbReference type="Proteomes" id="UP000324707"/>
    </source>
</evidence>
<organism evidence="1 2">
    <name type="scientific">Brachyspira aalborgi</name>
    <dbReference type="NCBI Taxonomy" id="29522"/>
    <lineage>
        <taxon>Bacteria</taxon>
        <taxon>Pseudomonadati</taxon>
        <taxon>Spirochaetota</taxon>
        <taxon>Spirochaetia</taxon>
        <taxon>Brachyspirales</taxon>
        <taxon>Brachyspiraceae</taxon>
        <taxon>Brachyspira</taxon>
    </lineage>
</organism>
<evidence type="ECO:0000313" key="1">
    <source>
        <dbReference type="EMBL" id="TXJ33532.1"/>
    </source>
</evidence>
<keyword evidence="1" id="KW-0540">Nuclease</keyword>
<gene>
    <name evidence="1" type="ORF">EPJ69_03910</name>
</gene>
<dbReference type="RefSeq" id="WP_147736258.1">
    <property type="nucleotide sequence ID" value="NZ_SAXX01000011.1"/>
</dbReference>
<proteinExistence type="predicted"/>
<dbReference type="Pfam" id="PF10117">
    <property type="entry name" value="McrBC"/>
    <property type="match status" value="1"/>
</dbReference>
<keyword evidence="1" id="KW-0255">Endonuclease</keyword>
<dbReference type="Proteomes" id="UP000324707">
    <property type="component" value="Unassembled WGS sequence"/>
</dbReference>
<dbReference type="AlphaFoldDB" id="A0A5C8EA69"/>
<dbReference type="PANTHER" id="PTHR38733">
    <property type="entry name" value="PROTEIN MCRC"/>
    <property type="match status" value="1"/>
</dbReference>
<dbReference type="PANTHER" id="PTHR38733:SF1">
    <property type="entry name" value="TYPE IV METHYL-DIRECTED RESTRICTION ENZYME ECOKMCRBC"/>
    <property type="match status" value="1"/>
</dbReference>
<sequence>MNKCECDFCKENIAIYREHDEITCDLLEESIIKSKYRNKLLTHFDGKKLFSYFIGAFWLNDKENKEEHYTKSVIIKPKIENIDFIKMFSKCFEYSTIIKDFNEIYNIGFDEKPINHKDNKLMPDLDILIAFHFLRMLEVELHNGLKKNFIKREENLKSKIKGKIQFSKHINKNIIRGREDKIYCSYLDYDINCLENRILKRALKICASKISEIKNSLYFYCISFFNEVSDELSYSELNHIKINPLYKRYKLLIELAIKIIKLKRYKDSCNENEAPPFWIDMSLLFEKYVYALMLDNIESKNILYQKQYMHRNFKPDFIIKGKYNYIADTKYKEIYNNNFDKSDINQLSGYARINNIIKEFSDDTQNYIPECLIIYPSNNENDNIIDIDKKEEIKDFVKFYKLGIKLPEK</sequence>
<protein>
    <submittedName>
        <fullName evidence="1">Restriction endonuclease</fullName>
    </submittedName>
</protein>
<comment type="caution">
    <text evidence="1">The sequence shown here is derived from an EMBL/GenBank/DDBJ whole genome shotgun (WGS) entry which is preliminary data.</text>
</comment>
<accession>A0A5C8EA69</accession>
<dbReference type="EMBL" id="SAXX01000011">
    <property type="protein sequence ID" value="TXJ33532.1"/>
    <property type="molecule type" value="Genomic_DNA"/>
</dbReference>